<comment type="caution">
    <text evidence="3">The sequence shown here is derived from an EMBL/GenBank/DDBJ whole genome shotgun (WGS) entry which is preliminary data.</text>
</comment>
<keyword evidence="4" id="KW-1185">Reference proteome</keyword>
<dbReference type="PANTHER" id="PTHR12174">
    <property type="entry name" value="SIGNAL PEPTIDE PEPTIDASE"/>
    <property type="match status" value="1"/>
</dbReference>
<reference evidence="3 4" key="1">
    <citation type="journal article" date="2021" name="Sci. Rep.">
        <title>Genome sequencing of the multicellular alga Astrephomene provides insights into convergent evolution of germ-soma differentiation.</title>
        <authorList>
            <person name="Yamashita S."/>
            <person name="Yamamoto K."/>
            <person name="Matsuzaki R."/>
            <person name="Suzuki S."/>
            <person name="Yamaguchi H."/>
            <person name="Hirooka S."/>
            <person name="Minakuchi Y."/>
            <person name="Miyagishima S."/>
            <person name="Kawachi M."/>
            <person name="Toyoda A."/>
            <person name="Nozaki H."/>
        </authorList>
    </citation>
    <scope>NUCLEOTIDE SEQUENCE [LARGE SCALE GENOMIC DNA]</scope>
    <source>
        <strain evidence="3 4">NIES-4017</strain>
    </source>
</reference>
<dbReference type="AlphaFoldDB" id="A0AAD3E3M6"/>
<dbReference type="Pfam" id="PF04258">
    <property type="entry name" value="Peptidase_A22B"/>
    <property type="match status" value="2"/>
</dbReference>
<evidence type="ECO:0000313" key="4">
    <source>
        <dbReference type="Proteomes" id="UP001054857"/>
    </source>
</evidence>
<organism evidence="3 4">
    <name type="scientific">Astrephomene gubernaculifera</name>
    <dbReference type="NCBI Taxonomy" id="47775"/>
    <lineage>
        <taxon>Eukaryota</taxon>
        <taxon>Viridiplantae</taxon>
        <taxon>Chlorophyta</taxon>
        <taxon>core chlorophytes</taxon>
        <taxon>Chlorophyceae</taxon>
        <taxon>CS clade</taxon>
        <taxon>Chlamydomonadales</taxon>
        <taxon>Astrephomenaceae</taxon>
        <taxon>Astrephomene</taxon>
    </lineage>
</organism>
<protein>
    <submittedName>
        <fullName evidence="3">Uncharacterized protein</fullName>
    </submittedName>
</protein>
<evidence type="ECO:0000256" key="2">
    <source>
        <dbReference type="SAM" id="Phobius"/>
    </source>
</evidence>
<sequence length="321" mass="31121">MHHPYPHYPHASHPPCSAPSPAQVAQGGGSGEYLPMLLRVPHFGLPAGLGAYSLLGFGDVIMPGLLVAYTRRLDLDLGLDLGLGLGGGLGSSLQGGGGGSGGPCGRLLGLLLGCLCCGCSGRGGGSGNGGVGGGSSSLVVGLPGYGGGGGGSQVTARGRLVPYLARSYFPYTILSYGAGLCLTYAALAFSWFGDQGQPALLYLVPCTLLTVLGLAAARGQLGLLWRGGTHGSPGSAGRLVTDHESDPGDGSTGGGVAVSAVARGAGGYVGVASTGAGAVGADEGGNGGDVEAGGNGAVAVGFRSGRGGMPYSKLPSQPQLS</sequence>
<feature type="transmembrane region" description="Helical" evidence="2">
    <location>
        <begin position="43"/>
        <end position="69"/>
    </location>
</feature>
<dbReference type="Proteomes" id="UP001054857">
    <property type="component" value="Unassembled WGS sequence"/>
</dbReference>
<dbReference type="GO" id="GO:0030660">
    <property type="term" value="C:Golgi-associated vesicle membrane"/>
    <property type="evidence" value="ECO:0007669"/>
    <property type="project" value="TreeGrafter"/>
</dbReference>
<dbReference type="InterPro" id="IPR007369">
    <property type="entry name" value="Peptidase_A22B_SPP"/>
</dbReference>
<evidence type="ECO:0000256" key="1">
    <source>
        <dbReference type="SAM" id="MobiDB-lite"/>
    </source>
</evidence>
<feature type="region of interest" description="Disordered" evidence="1">
    <location>
        <begin position="1"/>
        <end position="24"/>
    </location>
</feature>
<keyword evidence="2" id="KW-0812">Transmembrane</keyword>
<dbReference type="GO" id="GO:0098554">
    <property type="term" value="C:cytoplasmic side of endoplasmic reticulum membrane"/>
    <property type="evidence" value="ECO:0007669"/>
    <property type="project" value="TreeGrafter"/>
</dbReference>
<proteinExistence type="predicted"/>
<dbReference type="GO" id="GO:0098553">
    <property type="term" value="C:lumenal side of endoplasmic reticulum membrane"/>
    <property type="evidence" value="ECO:0007669"/>
    <property type="project" value="TreeGrafter"/>
</dbReference>
<keyword evidence="2" id="KW-0472">Membrane</keyword>
<dbReference type="GO" id="GO:0033619">
    <property type="term" value="P:membrane protein proteolysis"/>
    <property type="evidence" value="ECO:0007669"/>
    <property type="project" value="TreeGrafter"/>
</dbReference>
<dbReference type="PANTHER" id="PTHR12174:SF75">
    <property type="entry name" value="SIGNAL PEPTIDE PEPTIDASE-LIKE 2"/>
    <property type="match status" value="1"/>
</dbReference>
<evidence type="ECO:0000313" key="3">
    <source>
        <dbReference type="EMBL" id="GFR51743.1"/>
    </source>
</evidence>
<dbReference type="EMBL" id="BMAR01000054">
    <property type="protein sequence ID" value="GFR51743.1"/>
    <property type="molecule type" value="Genomic_DNA"/>
</dbReference>
<accession>A0AAD3E3M6</accession>
<feature type="transmembrane region" description="Helical" evidence="2">
    <location>
        <begin position="168"/>
        <end position="193"/>
    </location>
</feature>
<gene>
    <name evidence="3" type="ORF">Agub_g14189</name>
</gene>
<feature type="transmembrane region" description="Helical" evidence="2">
    <location>
        <begin position="199"/>
        <end position="217"/>
    </location>
</feature>
<feature type="region of interest" description="Disordered" evidence="1">
    <location>
        <begin position="235"/>
        <end position="254"/>
    </location>
</feature>
<keyword evidence="2" id="KW-1133">Transmembrane helix</keyword>
<dbReference type="GO" id="GO:0042500">
    <property type="term" value="F:aspartic endopeptidase activity, intramembrane cleaving"/>
    <property type="evidence" value="ECO:0007669"/>
    <property type="project" value="InterPro"/>
</dbReference>
<dbReference type="GO" id="GO:0005765">
    <property type="term" value="C:lysosomal membrane"/>
    <property type="evidence" value="ECO:0007669"/>
    <property type="project" value="TreeGrafter"/>
</dbReference>
<feature type="compositionally biased region" description="Low complexity" evidence="1">
    <location>
        <begin position="8"/>
        <end position="22"/>
    </location>
</feature>
<name>A0AAD3E3M6_9CHLO</name>